<proteinExistence type="predicted"/>
<organism evidence="2 3">
    <name type="scientific">Klebsiella pneumoniae</name>
    <dbReference type="NCBI Taxonomy" id="573"/>
    <lineage>
        <taxon>Bacteria</taxon>
        <taxon>Pseudomonadati</taxon>
        <taxon>Pseudomonadota</taxon>
        <taxon>Gammaproteobacteria</taxon>
        <taxon>Enterobacterales</taxon>
        <taxon>Enterobacteriaceae</taxon>
        <taxon>Klebsiella/Raoultella group</taxon>
        <taxon>Klebsiella</taxon>
        <taxon>Klebsiella pneumoniae complex</taxon>
    </lineage>
</organism>
<dbReference type="GO" id="GO:0004591">
    <property type="term" value="F:oxoglutarate dehydrogenase (succinyl-transferring) activity"/>
    <property type="evidence" value="ECO:0007669"/>
    <property type="project" value="UniProtKB-EC"/>
</dbReference>
<evidence type="ECO:0000313" key="3">
    <source>
        <dbReference type="Proteomes" id="UP000251088"/>
    </source>
</evidence>
<dbReference type="EC" id="1.2.4.2" evidence="2"/>
<sequence length="90" mass="10578">MQNGAMKAWLDSSYLSGSNQSWIEQLYEDFLTDPDSVDANWRSMFQQLPGTGVKPDQFHSKTRDYFRRLAKDASRYTFFDFRPRHQCEAG</sequence>
<keyword evidence="2" id="KW-0560">Oxidoreductase</keyword>
<dbReference type="Proteomes" id="UP000251088">
    <property type="component" value="Unassembled WGS sequence"/>
</dbReference>
<feature type="domain" description="2-oxoglutarate dehydrogenase E1 component N-terminal" evidence="1">
    <location>
        <begin position="12"/>
        <end position="49"/>
    </location>
</feature>
<name>A0A2X3EX40_KLEPN</name>
<dbReference type="EMBL" id="UAWN01000013">
    <property type="protein sequence ID" value="SQC38505.1"/>
    <property type="molecule type" value="Genomic_DNA"/>
</dbReference>
<reference evidence="2 3" key="1">
    <citation type="submission" date="2018-06" db="EMBL/GenBank/DDBJ databases">
        <authorList>
            <consortium name="Pathogen Informatics"/>
            <person name="Doyle S."/>
        </authorList>
    </citation>
    <scope>NUCLEOTIDE SEQUENCE [LARGE SCALE GENOMIC DNA]</scope>
    <source>
        <strain evidence="2 3">NCTC9128</strain>
    </source>
</reference>
<accession>A0A2X3EX40</accession>
<dbReference type="InterPro" id="IPR032106">
    <property type="entry name" value="2-oxogl_dehyd_N"/>
</dbReference>
<protein>
    <submittedName>
        <fullName evidence="2">2-oxoglutarate dehydrogenase E1 component</fullName>
        <ecNumber evidence="2">1.2.4.2</ecNumber>
    </submittedName>
</protein>
<evidence type="ECO:0000313" key="2">
    <source>
        <dbReference type="EMBL" id="SQC38505.1"/>
    </source>
</evidence>
<dbReference type="Pfam" id="PF16078">
    <property type="entry name" value="2-oxogl_dehyd_N"/>
    <property type="match status" value="1"/>
</dbReference>
<gene>
    <name evidence="2" type="primary">sucA_1</name>
    <name evidence="2" type="ORF">NCTC9128_04637</name>
</gene>
<evidence type="ECO:0000259" key="1">
    <source>
        <dbReference type="Pfam" id="PF16078"/>
    </source>
</evidence>
<dbReference type="AlphaFoldDB" id="A0A2X3EX40"/>